<dbReference type="AlphaFoldDB" id="A0A4R7PF83"/>
<evidence type="ECO:0000256" key="6">
    <source>
        <dbReference type="ARBA" id="ARBA00022692"/>
    </source>
</evidence>
<keyword evidence="3" id="KW-0813">Transport</keyword>
<evidence type="ECO:0000256" key="1">
    <source>
        <dbReference type="ARBA" id="ARBA00004533"/>
    </source>
</evidence>
<evidence type="ECO:0000313" key="14">
    <source>
        <dbReference type="Proteomes" id="UP000295341"/>
    </source>
</evidence>
<dbReference type="SUPFAM" id="SSF50156">
    <property type="entry name" value="PDZ domain-like"/>
    <property type="match status" value="1"/>
</dbReference>
<evidence type="ECO:0000259" key="12">
    <source>
        <dbReference type="Pfam" id="PF13180"/>
    </source>
</evidence>
<dbReference type="GO" id="GO:0005886">
    <property type="term" value="C:plasma membrane"/>
    <property type="evidence" value="ECO:0007669"/>
    <property type="project" value="UniProtKB-SubCell"/>
</dbReference>
<evidence type="ECO:0000256" key="8">
    <source>
        <dbReference type="ARBA" id="ARBA00022989"/>
    </source>
</evidence>
<evidence type="ECO:0000256" key="10">
    <source>
        <dbReference type="SAM" id="Phobius"/>
    </source>
</evidence>
<keyword evidence="14" id="KW-1185">Reference proteome</keyword>
<evidence type="ECO:0000256" key="7">
    <source>
        <dbReference type="ARBA" id="ARBA00022927"/>
    </source>
</evidence>
<keyword evidence="4" id="KW-1003">Cell membrane</keyword>
<gene>
    <name evidence="13" type="ORF">DFR24_2314</name>
</gene>
<dbReference type="RefSeq" id="WP_133881379.1">
    <property type="nucleotide sequence ID" value="NZ_MWIN01000036.1"/>
</dbReference>
<organism evidence="13 14">
    <name type="scientific">Panacagrimonas perspica</name>
    <dbReference type="NCBI Taxonomy" id="381431"/>
    <lineage>
        <taxon>Bacteria</taxon>
        <taxon>Pseudomonadati</taxon>
        <taxon>Pseudomonadota</taxon>
        <taxon>Gammaproteobacteria</taxon>
        <taxon>Nevskiales</taxon>
        <taxon>Nevskiaceae</taxon>
        <taxon>Panacagrimonas</taxon>
    </lineage>
</organism>
<keyword evidence="8 10" id="KW-1133">Transmembrane helix</keyword>
<dbReference type="InterPro" id="IPR024961">
    <property type="entry name" value="T2SS_GspC_N"/>
</dbReference>
<evidence type="ECO:0000256" key="9">
    <source>
        <dbReference type="ARBA" id="ARBA00023136"/>
    </source>
</evidence>
<comment type="caution">
    <text evidence="13">The sequence shown here is derived from an EMBL/GenBank/DDBJ whole genome shotgun (WGS) entry which is preliminary data.</text>
</comment>
<sequence>MPSSLRTPPALLRAYERHARSLPRFAEVVLVILLAHAAAILAWQLLPKPQALVWQAPRAATPAPGSMGAAPTGPNIDLIADSHLFGEAAVVADPALSELAGAPDTRLDLTLLGILSATIERGSRALIGTSNGEEKPYAIGDDVVRGVRLQAIFADRVILARGSQLEALRLNKDAPSQGLPLAAVEQPVPATDTGRMLTTIRQELLNDPSRASEYIRIQPASSGGQLKGYRLYPGRDRGAFNAVGLRPGDLVTQVNGIQLNDANTALQMLGQLSQAGSVSLVVERGGQQQTVNVNFN</sequence>
<protein>
    <submittedName>
        <fullName evidence="13">Type II secretion system protein C (GspC)</fullName>
    </submittedName>
</protein>
<comment type="subcellular location">
    <subcellularLocation>
        <location evidence="1">Cell inner membrane</location>
    </subcellularLocation>
</comment>
<evidence type="ECO:0000256" key="4">
    <source>
        <dbReference type="ARBA" id="ARBA00022475"/>
    </source>
</evidence>
<proteinExistence type="inferred from homology"/>
<dbReference type="GO" id="GO:0015628">
    <property type="term" value="P:protein secretion by the type II secretion system"/>
    <property type="evidence" value="ECO:0007669"/>
    <property type="project" value="InterPro"/>
</dbReference>
<dbReference type="Proteomes" id="UP000295341">
    <property type="component" value="Unassembled WGS sequence"/>
</dbReference>
<feature type="domain" description="Type II secretion system protein GspC N-terminal" evidence="11">
    <location>
        <begin position="29"/>
        <end position="170"/>
    </location>
</feature>
<feature type="transmembrane region" description="Helical" evidence="10">
    <location>
        <begin position="25"/>
        <end position="46"/>
    </location>
</feature>
<dbReference type="GO" id="GO:0015627">
    <property type="term" value="C:type II protein secretion system complex"/>
    <property type="evidence" value="ECO:0007669"/>
    <property type="project" value="InterPro"/>
</dbReference>
<dbReference type="InterPro" id="IPR001478">
    <property type="entry name" value="PDZ"/>
</dbReference>
<dbReference type="Gene3D" id="2.30.30.830">
    <property type="match status" value="1"/>
</dbReference>
<accession>A0A4R7PF83</accession>
<evidence type="ECO:0000256" key="2">
    <source>
        <dbReference type="ARBA" id="ARBA00007986"/>
    </source>
</evidence>
<feature type="domain" description="PDZ" evidence="12">
    <location>
        <begin position="237"/>
        <end position="294"/>
    </location>
</feature>
<dbReference type="Gene3D" id="2.30.42.10">
    <property type="match status" value="1"/>
</dbReference>
<name>A0A4R7PF83_9GAMM</name>
<evidence type="ECO:0000259" key="11">
    <source>
        <dbReference type="Pfam" id="PF11356"/>
    </source>
</evidence>
<evidence type="ECO:0000256" key="3">
    <source>
        <dbReference type="ARBA" id="ARBA00022448"/>
    </source>
</evidence>
<comment type="similarity">
    <text evidence="2">Belongs to the GSP C family.</text>
</comment>
<dbReference type="Pfam" id="PF11356">
    <property type="entry name" value="T2SSC"/>
    <property type="match status" value="1"/>
</dbReference>
<evidence type="ECO:0000313" key="13">
    <source>
        <dbReference type="EMBL" id="TDU32904.1"/>
    </source>
</evidence>
<dbReference type="EMBL" id="SOBT01000008">
    <property type="protein sequence ID" value="TDU32904.1"/>
    <property type="molecule type" value="Genomic_DNA"/>
</dbReference>
<dbReference type="Pfam" id="PF13180">
    <property type="entry name" value="PDZ_2"/>
    <property type="match status" value="1"/>
</dbReference>
<keyword evidence="7" id="KW-0653">Protein transport</keyword>
<evidence type="ECO:0000256" key="5">
    <source>
        <dbReference type="ARBA" id="ARBA00022519"/>
    </source>
</evidence>
<dbReference type="InterPro" id="IPR001639">
    <property type="entry name" value="T2SS_protein-GspC"/>
</dbReference>
<reference evidence="13 14" key="1">
    <citation type="submission" date="2019-03" db="EMBL/GenBank/DDBJ databases">
        <title>Genomic Encyclopedia of Type Strains, Phase IV (KMG-IV): sequencing the most valuable type-strain genomes for metagenomic binning, comparative biology and taxonomic classification.</title>
        <authorList>
            <person name="Goeker M."/>
        </authorList>
    </citation>
    <scope>NUCLEOTIDE SEQUENCE [LARGE SCALE GENOMIC DNA]</scope>
    <source>
        <strain evidence="13 14">DSM 26377</strain>
    </source>
</reference>
<keyword evidence="5" id="KW-0997">Cell inner membrane</keyword>
<keyword evidence="9 10" id="KW-0472">Membrane</keyword>
<keyword evidence="6 10" id="KW-0812">Transmembrane</keyword>
<dbReference type="InterPro" id="IPR036034">
    <property type="entry name" value="PDZ_sf"/>
</dbReference>
<dbReference type="NCBIfam" id="TIGR01713">
    <property type="entry name" value="typeII_sec_gspC"/>
    <property type="match status" value="1"/>
</dbReference>
<dbReference type="OrthoDB" id="1491375at2"/>